<dbReference type="AlphaFoldDB" id="A0A7S3ZEU2"/>
<evidence type="ECO:0000259" key="3">
    <source>
        <dbReference type="SMART" id="SM00822"/>
    </source>
</evidence>
<evidence type="ECO:0000313" key="4">
    <source>
        <dbReference type="EMBL" id="CAE0680854.1"/>
    </source>
</evidence>
<gene>
    <name evidence="4" type="ORF">LGLO00237_LOCUS32641</name>
</gene>
<dbReference type="CDD" id="cd05233">
    <property type="entry name" value="SDR_c"/>
    <property type="match status" value="1"/>
</dbReference>
<feature type="domain" description="Ketoreductase" evidence="3">
    <location>
        <begin position="66"/>
        <end position="262"/>
    </location>
</feature>
<accession>A0A7S3ZEU2</accession>
<dbReference type="PANTHER" id="PTHR42901">
    <property type="entry name" value="ALCOHOL DEHYDROGENASE"/>
    <property type="match status" value="1"/>
</dbReference>
<keyword evidence="2" id="KW-0560">Oxidoreductase</keyword>
<dbReference type="PRINTS" id="PR00081">
    <property type="entry name" value="GDHRDH"/>
</dbReference>
<name>A0A7S3ZEU2_9EUKA</name>
<dbReference type="GO" id="GO:0016491">
    <property type="term" value="F:oxidoreductase activity"/>
    <property type="evidence" value="ECO:0007669"/>
    <property type="project" value="UniProtKB-KW"/>
</dbReference>
<dbReference type="Pfam" id="PF00106">
    <property type="entry name" value="adh_short"/>
    <property type="match status" value="1"/>
</dbReference>
<dbReference type="SUPFAM" id="SSF51735">
    <property type="entry name" value="NAD(P)-binding Rossmann-fold domains"/>
    <property type="match status" value="1"/>
</dbReference>
<dbReference type="Gene3D" id="3.40.50.720">
    <property type="entry name" value="NAD(P)-binding Rossmann-like Domain"/>
    <property type="match status" value="1"/>
</dbReference>
<protein>
    <recommendedName>
        <fullName evidence="3">Ketoreductase domain-containing protein</fullName>
    </recommendedName>
</protein>
<dbReference type="SMART" id="SM00822">
    <property type="entry name" value="PKS_KR"/>
    <property type="match status" value="1"/>
</dbReference>
<evidence type="ECO:0000256" key="1">
    <source>
        <dbReference type="ARBA" id="ARBA00006484"/>
    </source>
</evidence>
<proteinExistence type="inferred from homology"/>
<organism evidence="4">
    <name type="scientific">Lotharella globosa</name>
    <dbReference type="NCBI Taxonomy" id="91324"/>
    <lineage>
        <taxon>Eukaryota</taxon>
        <taxon>Sar</taxon>
        <taxon>Rhizaria</taxon>
        <taxon>Cercozoa</taxon>
        <taxon>Chlorarachniophyceae</taxon>
        <taxon>Lotharella</taxon>
    </lineage>
</organism>
<dbReference type="EMBL" id="HBIV01046745">
    <property type="protein sequence ID" value="CAE0680854.1"/>
    <property type="molecule type" value="Transcribed_RNA"/>
</dbReference>
<dbReference type="PANTHER" id="PTHR42901:SF1">
    <property type="entry name" value="ALCOHOL DEHYDROGENASE"/>
    <property type="match status" value="1"/>
</dbReference>
<reference evidence="4" key="1">
    <citation type="submission" date="2021-01" db="EMBL/GenBank/DDBJ databases">
        <authorList>
            <person name="Corre E."/>
            <person name="Pelletier E."/>
            <person name="Niang G."/>
            <person name="Scheremetjew M."/>
            <person name="Finn R."/>
            <person name="Kale V."/>
            <person name="Holt S."/>
            <person name="Cochrane G."/>
            <person name="Meng A."/>
            <person name="Brown T."/>
            <person name="Cohen L."/>
        </authorList>
    </citation>
    <scope>NUCLEOTIDE SEQUENCE</scope>
    <source>
        <strain evidence="4">CCCM811</strain>
    </source>
</reference>
<evidence type="ECO:0000256" key="2">
    <source>
        <dbReference type="ARBA" id="ARBA00023002"/>
    </source>
</evidence>
<sequence length="347" mass="38322">MAARPMCQRHMGKNAVVDRLALSAAKPVRQSVAVNAGWTRRALEIIGIRRNQGNKSGVRRTVDPNELTVVTGGGSGIGRAVALRLARRGMNVIITGRRGGPLEDTKALAAESGFTGEVIPVVADSTSEEGRQGVADAVSKLKEDKGFVLRGLIHNAAVNTPCKKMMDLDQDEWLKVSDINVNGPLFLTQKLYPYFGKTETDKNRVMMLSSVARTCSGLPAYGPYCVSKLSFYGLHLMFKEEMSKGVTPVYSASLIPGEVDTEMQRQTAYGQADGTFPEHLVQYWREIQESGQLLPPEVTGAFMEYVLIDTAPTEYGDDEWFIYDKKHHKDWAYEFPDVNIVEPQGLF</sequence>
<comment type="similarity">
    <text evidence="1">Belongs to the short-chain dehydrogenases/reductases (SDR) family.</text>
</comment>
<dbReference type="InterPro" id="IPR057326">
    <property type="entry name" value="KR_dom"/>
</dbReference>
<dbReference type="InterPro" id="IPR002347">
    <property type="entry name" value="SDR_fam"/>
</dbReference>
<dbReference type="InterPro" id="IPR036291">
    <property type="entry name" value="NAD(P)-bd_dom_sf"/>
</dbReference>